<name>A0A7D4VB40_9ANNE</name>
<feature type="chain" id="PRO_5027918143" evidence="2">
    <location>
        <begin position="17"/>
        <end position="157"/>
    </location>
</feature>
<feature type="transmembrane region" description="Helical" evidence="1">
    <location>
        <begin position="37"/>
        <end position="70"/>
    </location>
</feature>
<evidence type="ECO:0000256" key="2">
    <source>
        <dbReference type="SAM" id="SignalP"/>
    </source>
</evidence>
<proteinExistence type="predicted"/>
<keyword evidence="3" id="KW-0496">Mitochondrion</keyword>
<keyword evidence="2" id="KW-0732">Signal</keyword>
<feature type="transmembrane region" description="Helical" evidence="1">
    <location>
        <begin position="124"/>
        <end position="144"/>
    </location>
</feature>
<dbReference type="AlphaFoldDB" id="A0A7D4VB40"/>
<sequence>MFLSFSLALFLALVVSLPLTASPLTLGLWVLCLSISTALLLSLTLCSWVSLILVLIYIGGLNVLFAYFIATLPNHHLFFKPLAIAFTTALLTFWMNYQFFPSSLIQTPQQTVHITMMMCNTNTYIFLLIALILFLALIAVVKIASRHSGPLRPFLLK</sequence>
<organism evidence="3">
    <name type="scientific">Phascolosoma similis</name>
    <dbReference type="NCBI Taxonomy" id="2735967"/>
    <lineage>
        <taxon>Eukaryota</taxon>
        <taxon>Metazoa</taxon>
        <taxon>Spiralia</taxon>
        <taxon>Lophotrochozoa</taxon>
        <taxon>Annelida</taxon>
        <taxon>Sipuncula</taxon>
        <taxon>Phascolosomatidea</taxon>
        <taxon>Phascolosomatiformes</taxon>
        <taxon>Phascolosomatidae</taxon>
        <taxon>Phascolosoma</taxon>
    </lineage>
</organism>
<feature type="transmembrane region" description="Helical" evidence="1">
    <location>
        <begin position="77"/>
        <end position="97"/>
    </location>
</feature>
<dbReference type="EMBL" id="MN813482">
    <property type="protein sequence ID" value="QKS32583.1"/>
    <property type="molecule type" value="Genomic_DNA"/>
</dbReference>
<keyword evidence="1" id="KW-1133">Transmembrane helix</keyword>
<gene>
    <name evidence="3" type="primary">nad6</name>
</gene>
<protein>
    <submittedName>
        <fullName evidence="3">NADH dehydrogenase subunit 6</fullName>
    </submittedName>
</protein>
<keyword evidence="1" id="KW-0472">Membrane</keyword>
<geneLocation type="mitochondrion" evidence="3"/>
<reference evidence="3" key="1">
    <citation type="journal article" date="2020" name="Mitochondrial DNA Part B Resour">
        <title>The complete mitochondrial genome of Phascolosoma scolops (Sipuncula, Phascolosomatidae) from Beibu Bay.</title>
        <authorList>
            <person name="Zhong S."/>
            <person name="Huang L."/>
            <person name="Liu Y."/>
            <person name="Huang G."/>
            <person name="Chen X."/>
        </authorList>
    </citation>
    <scope>NUCLEOTIDE SEQUENCE</scope>
</reference>
<keyword evidence="1" id="KW-0812">Transmembrane</keyword>
<accession>A0A7D4VB40</accession>
<feature type="signal peptide" evidence="2">
    <location>
        <begin position="1"/>
        <end position="16"/>
    </location>
</feature>
<evidence type="ECO:0000256" key="1">
    <source>
        <dbReference type="SAM" id="Phobius"/>
    </source>
</evidence>
<evidence type="ECO:0000313" key="3">
    <source>
        <dbReference type="EMBL" id="QKS32583.1"/>
    </source>
</evidence>